<keyword evidence="2" id="KW-0378">Hydrolase</keyword>
<evidence type="ECO:0000313" key="3">
    <source>
        <dbReference type="Proteomes" id="UP001596390"/>
    </source>
</evidence>
<protein>
    <submittedName>
        <fullName evidence="2">Metal-dependent hydrolase</fullName>
    </submittedName>
</protein>
<evidence type="ECO:0000256" key="1">
    <source>
        <dbReference type="SAM" id="Phobius"/>
    </source>
</evidence>
<dbReference type="AlphaFoldDB" id="A0ABD5YEH3"/>
<reference evidence="2 3" key="1">
    <citation type="journal article" date="2019" name="Int. J. Syst. Evol. Microbiol.">
        <title>The Global Catalogue of Microorganisms (GCM) 10K type strain sequencing project: providing services to taxonomists for standard genome sequencing and annotation.</title>
        <authorList>
            <consortium name="The Broad Institute Genomics Platform"/>
            <consortium name="The Broad Institute Genome Sequencing Center for Infectious Disease"/>
            <person name="Wu L."/>
            <person name="Ma J."/>
        </authorList>
    </citation>
    <scope>NUCLEOTIDE SEQUENCE [LARGE SCALE GENOMIC DNA]</scope>
    <source>
        <strain evidence="2 3">Q85</strain>
    </source>
</reference>
<keyword evidence="1" id="KW-1133">Transmembrane helix</keyword>
<dbReference type="InterPro" id="IPR007404">
    <property type="entry name" value="YdjM-like"/>
</dbReference>
<dbReference type="Pfam" id="PF04307">
    <property type="entry name" value="YdjM"/>
    <property type="match status" value="1"/>
</dbReference>
<name>A0ABD5YEH3_9EURY</name>
<feature type="transmembrane region" description="Helical" evidence="1">
    <location>
        <begin position="144"/>
        <end position="162"/>
    </location>
</feature>
<keyword evidence="3" id="KW-1185">Reference proteome</keyword>
<evidence type="ECO:0000313" key="2">
    <source>
        <dbReference type="EMBL" id="MFC7186852.1"/>
    </source>
</evidence>
<comment type="caution">
    <text evidence="2">The sequence shown here is derived from an EMBL/GenBank/DDBJ whole genome shotgun (WGS) entry which is preliminary data.</text>
</comment>
<dbReference type="RefSeq" id="WP_267663850.1">
    <property type="nucleotide sequence ID" value="NZ_JAODIX010000030.1"/>
</dbReference>
<keyword evidence="1" id="KW-0472">Membrane</keyword>
<feature type="transmembrane region" description="Helical" evidence="1">
    <location>
        <begin position="7"/>
        <end position="25"/>
    </location>
</feature>
<organism evidence="2 3">
    <name type="scientific">Halorubrum yunnanense</name>
    <dbReference type="NCBI Taxonomy" id="1526162"/>
    <lineage>
        <taxon>Archaea</taxon>
        <taxon>Methanobacteriati</taxon>
        <taxon>Methanobacteriota</taxon>
        <taxon>Stenosarchaea group</taxon>
        <taxon>Halobacteria</taxon>
        <taxon>Halobacteriales</taxon>
        <taxon>Haloferacaceae</taxon>
        <taxon>Halorubrum</taxon>
    </lineage>
</organism>
<dbReference type="Proteomes" id="UP001596390">
    <property type="component" value="Unassembled WGS sequence"/>
</dbReference>
<sequence length="168" mass="18863">MAEWVTHVLFGYVLFTVMSWFTGWIDQRWIAVAMIGSILPDLNRIELIASDELLTYLVGVPFAWWGIHTVGGVILLSGIGAFLLGTGSQRWRAFLSLLGGALSHMVIDLPQRYADGYMISSSYAFPVPFPRLPTPGWYVSSDRWVVLVAICVAFVVFVSDRYRETLAR</sequence>
<proteinExistence type="predicted"/>
<gene>
    <name evidence="2" type="ORF">ACFQMK_08125</name>
</gene>
<feature type="transmembrane region" description="Helical" evidence="1">
    <location>
        <begin position="91"/>
        <end position="107"/>
    </location>
</feature>
<dbReference type="GO" id="GO:0016787">
    <property type="term" value="F:hydrolase activity"/>
    <property type="evidence" value="ECO:0007669"/>
    <property type="project" value="UniProtKB-KW"/>
</dbReference>
<keyword evidence="1" id="KW-0812">Transmembrane</keyword>
<dbReference type="EMBL" id="JBHSZZ010000030">
    <property type="protein sequence ID" value="MFC7186852.1"/>
    <property type="molecule type" value="Genomic_DNA"/>
</dbReference>
<accession>A0ABD5YEH3</accession>
<feature type="transmembrane region" description="Helical" evidence="1">
    <location>
        <begin position="62"/>
        <end position="84"/>
    </location>
</feature>